<dbReference type="PANTHER" id="PTHR46957:SF3">
    <property type="entry name" value="CYTOKINE RECEPTOR"/>
    <property type="match status" value="1"/>
</dbReference>
<gene>
    <name evidence="5" type="ORF">WN71_006630</name>
</gene>
<evidence type="ECO:0000256" key="3">
    <source>
        <dbReference type="SAM" id="MobiDB-lite"/>
    </source>
</evidence>
<feature type="compositionally biased region" description="Low complexity" evidence="3">
    <location>
        <begin position="124"/>
        <end position="134"/>
    </location>
</feature>
<accession>A0A1J4P5F4</accession>
<reference evidence="5" key="1">
    <citation type="submission" date="2016-10" db="EMBL/GenBank/DDBJ databases">
        <title>Genome sequence of Streptomyces mangrovisoli MUSC 149.</title>
        <authorList>
            <person name="Lee L.-H."/>
            <person name="Ser H.-L."/>
        </authorList>
    </citation>
    <scope>NUCLEOTIDE SEQUENCE [LARGE SCALE GENOMIC DNA]</scope>
    <source>
        <strain evidence="5">MUSC 149</strain>
    </source>
</reference>
<dbReference type="InterPro" id="IPR013783">
    <property type="entry name" value="Ig-like_fold"/>
</dbReference>
<dbReference type="EMBL" id="LAVA02000014">
    <property type="protein sequence ID" value="OIJ68718.1"/>
    <property type="molecule type" value="Genomic_DNA"/>
</dbReference>
<dbReference type="Gene3D" id="2.60.40.10">
    <property type="entry name" value="Immunoglobulins"/>
    <property type="match status" value="3"/>
</dbReference>
<dbReference type="GO" id="GO:0016798">
    <property type="term" value="F:hydrolase activity, acting on glycosyl bonds"/>
    <property type="evidence" value="ECO:0007669"/>
    <property type="project" value="UniProtKB-KW"/>
</dbReference>
<dbReference type="Pfam" id="PF00041">
    <property type="entry name" value="fn3"/>
    <property type="match status" value="2"/>
</dbReference>
<feature type="region of interest" description="Disordered" evidence="3">
    <location>
        <begin position="113"/>
        <end position="134"/>
    </location>
</feature>
<sequence length="319" mass="33181">MVALLSVALVFGFREFGALGGAADGPLPAAPTQVTAVAGSATSVHVMWNAPTQGHGITYVVYRDARAVREVAAPEHMVDVVRLTPGTRYTFTVRARDADGRLGPPGAATWARTPAAAAEDHTAPTRPGRLRGTGLGSRAVRLTWTAASDDRAVVSYDVEQGGIKIHSVSASATEAVLTGLRPGTAYTFAVRARDAAGNVSPPSTALRLTTPGGADGGATAPTAFRAASHRSGSAYYLDLSWVPPDVGGTITSYEIRLDGRTATSLEWGGTPPSGRARYSFYIGREAGRTHRVRLRARLPDGTWGGFSPELRVTTGAGSG</sequence>
<name>A0A1J4P5F4_9ACTN</name>
<keyword evidence="1" id="KW-0326">Glycosidase</keyword>
<proteinExistence type="predicted"/>
<evidence type="ECO:0000256" key="1">
    <source>
        <dbReference type="ARBA" id="ARBA00023295"/>
    </source>
</evidence>
<feature type="domain" description="Fibronectin type-III" evidence="4">
    <location>
        <begin position="30"/>
        <end position="116"/>
    </location>
</feature>
<protein>
    <submittedName>
        <fullName evidence="5">Hydrolase</fullName>
    </submittedName>
</protein>
<dbReference type="GO" id="GO:0000272">
    <property type="term" value="P:polysaccharide catabolic process"/>
    <property type="evidence" value="ECO:0007669"/>
    <property type="project" value="UniProtKB-KW"/>
</dbReference>
<evidence type="ECO:0000313" key="6">
    <source>
        <dbReference type="Proteomes" id="UP000034196"/>
    </source>
</evidence>
<dbReference type="InterPro" id="IPR050713">
    <property type="entry name" value="RTP_Phos/Ushers"/>
</dbReference>
<dbReference type="STRING" id="1428628.WN71_006630"/>
<feature type="domain" description="Fibronectin type-III" evidence="4">
    <location>
        <begin position="220"/>
        <end position="317"/>
    </location>
</feature>
<dbReference type="InterPro" id="IPR036116">
    <property type="entry name" value="FN3_sf"/>
</dbReference>
<organism evidence="5 6">
    <name type="scientific">Streptomyces mangrovisoli</name>
    <dbReference type="NCBI Taxonomy" id="1428628"/>
    <lineage>
        <taxon>Bacteria</taxon>
        <taxon>Bacillati</taxon>
        <taxon>Actinomycetota</taxon>
        <taxon>Actinomycetes</taxon>
        <taxon>Kitasatosporales</taxon>
        <taxon>Streptomycetaceae</taxon>
        <taxon>Streptomyces</taxon>
    </lineage>
</organism>
<keyword evidence="2" id="KW-0624">Polysaccharide degradation</keyword>
<dbReference type="PROSITE" id="PS50853">
    <property type="entry name" value="FN3"/>
    <property type="match status" value="3"/>
</dbReference>
<keyword evidence="6" id="KW-1185">Reference proteome</keyword>
<keyword evidence="2" id="KW-0119">Carbohydrate metabolism</keyword>
<dbReference type="CDD" id="cd00063">
    <property type="entry name" value="FN3"/>
    <property type="match status" value="3"/>
</dbReference>
<evidence type="ECO:0000313" key="5">
    <source>
        <dbReference type="EMBL" id="OIJ68718.1"/>
    </source>
</evidence>
<dbReference type="PRINTS" id="PR00014">
    <property type="entry name" value="FNTYPEIII"/>
</dbReference>
<comment type="caution">
    <text evidence="5">The sequence shown here is derived from an EMBL/GenBank/DDBJ whole genome shotgun (WGS) entry which is preliminary data.</text>
</comment>
<dbReference type="GO" id="GO:0016020">
    <property type="term" value="C:membrane"/>
    <property type="evidence" value="ECO:0007669"/>
    <property type="project" value="UniProtKB-SubCell"/>
</dbReference>
<dbReference type="SMART" id="SM00060">
    <property type="entry name" value="FN3"/>
    <property type="match status" value="3"/>
</dbReference>
<dbReference type="InterPro" id="IPR003961">
    <property type="entry name" value="FN3_dom"/>
</dbReference>
<keyword evidence="5" id="KW-0378">Hydrolase</keyword>
<evidence type="ECO:0000256" key="2">
    <source>
        <dbReference type="ARBA" id="ARBA00023326"/>
    </source>
</evidence>
<dbReference type="SUPFAM" id="SSF49265">
    <property type="entry name" value="Fibronectin type III"/>
    <property type="match status" value="2"/>
</dbReference>
<dbReference type="PANTHER" id="PTHR46957">
    <property type="entry name" value="CYTOKINE RECEPTOR"/>
    <property type="match status" value="1"/>
</dbReference>
<dbReference type="Proteomes" id="UP000034196">
    <property type="component" value="Unassembled WGS sequence"/>
</dbReference>
<evidence type="ECO:0000259" key="4">
    <source>
        <dbReference type="PROSITE" id="PS50853"/>
    </source>
</evidence>
<dbReference type="AlphaFoldDB" id="A0A1J4P5F4"/>
<feature type="domain" description="Fibronectin type-III" evidence="4">
    <location>
        <begin position="126"/>
        <end position="213"/>
    </location>
</feature>